<protein>
    <submittedName>
        <fullName evidence="2">Uncharacterized protein</fullName>
    </submittedName>
</protein>
<evidence type="ECO:0000313" key="3">
    <source>
        <dbReference type="Proteomes" id="UP000018721"/>
    </source>
</evidence>
<dbReference type="EMBL" id="ANIZ01000014">
    <property type="protein sequence ID" value="ETI57664.1"/>
    <property type="molecule type" value="Genomic_DNA"/>
</dbReference>
<reference evidence="2 3" key="1">
    <citation type="submission" date="2013-11" db="EMBL/GenBank/DDBJ databases">
        <title>The Genome Sequence of Phytophthora parasitica P1569.</title>
        <authorList>
            <consortium name="The Broad Institute Genomics Platform"/>
            <person name="Russ C."/>
            <person name="Tyler B."/>
            <person name="Panabieres F."/>
            <person name="Shan W."/>
            <person name="Tripathy S."/>
            <person name="Grunwald N."/>
            <person name="Machado M."/>
            <person name="Johnson C.S."/>
            <person name="Arredondo F."/>
            <person name="Hong C."/>
            <person name="Coffey M."/>
            <person name="Young S.K."/>
            <person name="Zeng Q."/>
            <person name="Gargeya S."/>
            <person name="Fitzgerald M."/>
            <person name="Abouelleil A."/>
            <person name="Alvarado L."/>
            <person name="Chapman S.B."/>
            <person name="Gainer-Dewar J."/>
            <person name="Goldberg J."/>
            <person name="Griggs A."/>
            <person name="Gujja S."/>
            <person name="Hansen M."/>
            <person name="Howarth C."/>
            <person name="Imamovic A."/>
            <person name="Ireland A."/>
            <person name="Larimer J."/>
            <person name="McCowan C."/>
            <person name="Murphy C."/>
            <person name="Pearson M."/>
            <person name="Poon T.W."/>
            <person name="Priest M."/>
            <person name="Roberts A."/>
            <person name="Saif S."/>
            <person name="Shea T."/>
            <person name="Sykes S."/>
            <person name="Wortman J."/>
            <person name="Nusbaum C."/>
            <person name="Birren B."/>
        </authorList>
    </citation>
    <scope>NUCLEOTIDE SEQUENCE [LARGE SCALE GENOMIC DNA]</scope>
    <source>
        <strain evidence="2 3">P1569</strain>
    </source>
</reference>
<sequence length="757" mass="83277">MDERHARLQSLREQIRAVCVHDQARWDATWKEVLGDLINSRRVVIPPDVFFDVLEANNVVLGRSEVRLLWYQFQEPNGAMLATKFLRWIALNAPADHVDPDLQFTQLPQPYRRIKKILDYDIFDGAWETIKLESTRYKSESTTQDATESSRSRQSESNHDQLKDYDVARSRSCGPSRRIPLESEAQKVVGHCLVPVVVAAINNDNAPTLRIISTSDDNVKVLGDFPIAFPLEAVAAGTAETITNTHVSIKQLSALQLATESSCGLAVHVMETTTTEFVSADLSTDVQLPTSATRECVNIYTVKTSETEFCQLVAVVTPQSPESSISSIILSPDSKFLAVTSVSSAVVALYFIDHDQGEHQPLALTSPAFRIDPESTRSSSTEEECRPKVHFLVAPCTSRPQTRVPNTYALAVCHELKLLKYVLPSTDNTSASSSPVLLTPVRLWEHLAKITASAQDLTTQYVAVGCQDGSIVVWDVLRDVDYAFLSSEDKASISSVILYQAEYVVALSKAQQRLYFFDVRERGKLVLTRVVSSSMTSLTLSAADIPLALVQFSSGMVIFYDVRTAEAIGSLAQSSSSSIVGNQEVLAAVAEPPDAQVNVYSWRDILLVCFPSFETLQRQEELTSSNIKKLFSSDTGAGSLAFAPSSITTQSTAVDLLETMLLRMADELPSPQRGQKSSAPSPIALHSTSYASLPSPDPHNKPTDTSVMLQPVVPDHNAFFEQYCNESLDTLAIADKEATLHRKRRELLKVMVAGGAW</sequence>
<name>V9G1T2_PHYNI</name>
<dbReference type="SUPFAM" id="SSF50978">
    <property type="entry name" value="WD40 repeat-like"/>
    <property type="match status" value="1"/>
</dbReference>
<dbReference type="InterPro" id="IPR036322">
    <property type="entry name" value="WD40_repeat_dom_sf"/>
</dbReference>
<feature type="region of interest" description="Disordered" evidence="1">
    <location>
        <begin position="668"/>
        <end position="704"/>
    </location>
</feature>
<proteinExistence type="predicted"/>
<feature type="region of interest" description="Disordered" evidence="1">
    <location>
        <begin position="138"/>
        <end position="172"/>
    </location>
</feature>
<keyword evidence="3" id="KW-1185">Reference proteome</keyword>
<comment type="caution">
    <text evidence="2">The sequence shown here is derived from an EMBL/GenBank/DDBJ whole genome shotgun (WGS) entry which is preliminary data.</text>
</comment>
<dbReference type="eggNOG" id="ENOG502S8ET">
    <property type="taxonomic scope" value="Eukaryota"/>
</dbReference>
<gene>
    <name evidence="2" type="ORF">F443_00065</name>
</gene>
<dbReference type="Proteomes" id="UP000018721">
    <property type="component" value="Unassembled WGS sequence"/>
</dbReference>
<dbReference type="AlphaFoldDB" id="V9G1T2"/>
<dbReference type="HOGENOM" id="CLU_368234_0_0_1"/>
<evidence type="ECO:0000256" key="1">
    <source>
        <dbReference type="SAM" id="MobiDB-lite"/>
    </source>
</evidence>
<dbReference type="OrthoDB" id="547231at2759"/>
<organism evidence="2 3">
    <name type="scientific">Phytophthora nicotianae P1569</name>
    <dbReference type="NCBI Taxonomy" id="1317065"/>
    <lineage>
        <taxon>Eukaryota</taxon>
        <taxon>Sar</taxon>
        <taxon>Stramenopiles</taxon>
        <taxon>Oomycota</taxon>
        <taxon>Peronosporomycetes</taxon>
        <taxon>Peronosporales</taxon>
        <taxon>Peronosporaceae</taxon>
        <taxon>Phytophthora</taxon>
    </lineage>
</organism>
<accession>V9G1T2</accession>
<feature type="compositionally biased region" description="Basic and acidic residues" evidence="1">
    <location>
        <begin position="148"/>
        <end position="169"/>
    </location>
</feature>
<dbReference type="Gene3D" id="2.130.10.10">
    <property type="entry name" value="YVTN repeat-like/Quinoprotein amine dehydrogenase"/>
    <property type="match status" value="1"/>
</dbReference>
<evidence type="ECO:0000313" key="2">
    <source>
        <dbReference type="EMBL" id="ETI57664.1"/>
    </source>
</evidence>
<feature type="compositionally biased region" description="Polar residues" evidence="1">
    <location>
        <begin position="672"/>
        <end position="692"/>
    </location>
</feature>
<dbReference type="InterPro" id="IPR015943">
    <property type="entry name" value="WD40/YVTN_repeat-like_dom_sf"/>
</dbReference>